<feature type="compositionally biased region" description="Basic and acidic residues" evidence="1">
    <location>
        <begin position="229"/>
        <end position="240"/>
    </location>
</feature>
<evidence type="ECO:0000256" key="2">
    <source>
        <dbReference type="SAM" id="Phobius"/>
    </source>
</evidence>
<evidence type="ECO:0000313" key="4">
    <source>
        <dbReference type="Proteomes" id="UP000178129"/>
    </source>
</evidence>
<accession>A0A1E1JXS8</accession>
<name>A0A1E1JXS8_9HELO</name>
<feature type="region of interest" description="Disordered" evidence="1">
    <location>
        <begin position="229"/>
        <end position="252"/>
    </location>
</feature>
<feature type="compositionally biased region" description="Low complexity" evidence="1">
    <location>
        <begin position="310"/>
        <end position="321"/>
    </location>
</feature>
<feature type="region of interest" description="Disordered" evidence="1">
    <location>
        <begin position="65"/>
        <end position="87"/>
    </location>
</feature>
<gene>
    <name evidence="3" type="ORF">RCO7_06867</name>
</gene>
<dbReference type="AlphaFoldDB" id="A0A1E1JXS8"/>
<feature type="compositionally biased region" description="Low complexity" evidence="1">
    <location>
        <begin position="70"/>
        <end position="85"/>
    </location>
</feature>
<dbReference type="InParanoid" id="A0A1E1JXS8"/>
<comment type="caution">
    <text evidence="3">The sequence shown here is derived from an EMBL/GenBank/DDBJ whole genome shotgun (WGS) entry which is preliminary data.</text>
</comment>
<sequence>MADPRATDQFDNPFQPRRPGGWTHQRVSIKETWGAVLAERKARGQEYVAPTYPASTKPAYRLTGRFERPSSSGSSTTSEISTTSTQLPARRLNREYPFVKRWLESNTLEEYKAACASAAAAKSAELAEERNRSIEGQVRIGKLYVAEQFGGDRLAAEQYIKEQSTEEQFVGFSGAQLAAEELVEREYTGDQSFDERFVDEQHSGTQSFQEQQFRDRFLGEQQIPVQSIEDQHTQEQHAELESSGWNPDSEFDTELTVSSRLNVRYIPDESPRDTLRKLSRLLSQSPASRSIADIQATKSPEKETVFESSAPKTTPTPFTAKLESLKSPKLETVIQPPATEADPTPFAAITESLKSPNMETVAQHPASATTSTPLITKTEASISPKLETTVPTPAPNSDPIPERPDPITTLARLEDASMEDSTLDAFQSFQEQMSSTTPTTFEQYFSLQVEERERLIDEAVRVRMNNRFNQTKHGLREAKRGIGRLDDFISSMPSAPATVAVDSNSVAVTVSNSKETLFSFEVTSNNNTIEQHCSMKYPSWSKLWTTQTESSTTGRFAGSRMSRKRQLTWLGLILAIFAAWYLIETVMCGIYCHPENSSKNTWHPSDPFFPWALPTKVDQWTGEVFSGSFKVMKLSWDNYRDPEGKRYRPRGWQRVMPG</sequence>
<organism evidence="3 4">
    <name type="scientific">Rhynchosporium graminicola</name>
    <dbReference type="NCBI Taxonomy" id="2792576"/>
    <lineage>
        <taxon>Eukaryota</taxon>
        <taxon>Fungi</taxon>
        <taxon>Dikarya</taxon>
        <taxon>Ascomycota</taxon>
        <taxon>Pezizomycotina</taxon>
        <taxon>Leotiomycetes</taxon>
        <taxon>Helotiales</taxon>
        <taxon>Ploettnerulaceae</taxon>
        <taxon>Rhynchosporium</taxon>
    </lineage>
</organism>
<keyword evidence="2" id="KW-0812">Transmembrane</keyword>
<evidence type="ECO:0000313" key="3">
    <source>
        <dbReference type="EMBL" id="CZS90531.1"/>
    </source>
</evidence>
<keyword evidence="4" id="KW-1185">Reference proteome</keyword>
<keyword evidence="2" id="KW-0472">Membrane</keyword>
<protein>
    <submittedName>
        <fullName evidence="3">Uncharacterized protein</fullName>
    </submittedName>
</protein>
<dbReference type="EMBL" id="FJUW01000004">
    <property type="protein sequence ID" value="CZS90531.1"/>
    <property type="molecule type" value="Genomic_DNA"/>
</dbReference>
<proteinExistence type="predicted"/>
<evidence type="ECO:0000256" key="1">
    <source>
        <dbReference type="SAM" id="MobiDB-lite"/>
    </source>
</evidence>
<keyword evidence="2" id="KW-1133">Transmembrane helix</keyword>
<feature type="region of interest" description="Disordered" evidence="1">
    <location>
        <begin position="1"/>
        <end position="25"/>
    </location>
</feature>
<dbReference type="STRING" id="914237.A0A1E1JXS8"/>
<feature type="region of interest" description="Disordered" evidence="1">
    <location>
        <begin position="281"/>
        <end position="329"/>
    </location>
</feature>
<feature type="transmembrane region" description="Helical" evidence="2">
    <location>
        <begin position="567"/>
        <end position="583"/>
    </location>
</feature>
<reference evidence="4" key="1">
    <citation type="submission" date="2016-03" db="EMBL/GenBank/DDBJ databases">
        <authorList>
            <person name="Ploux O."/>
        </authorList>
    </citation>
    <scope>NUCLEOTIDE SEQUENCE [LARGE SCALE GENOMIC DNA]</scope>
    <source>
        <strain evidence="4">UK7</strain>
    </source>
</reference>
<dbReference type="Proteomes" id="UP000178129">
    <property type="component" value="Unassembled WGS sequence"/>
</dbReference>